<name>A0ACC2D7L4_DIPCM</name>
<organism evidence="1 2">
    <name type="scientific">Diphasiastrum complanatum</name>
    <name type="common">Issler's clubmoss</name>
    <name type="synonym">Lycopodium complanatum</name>
    <dbReference type="NCBI Taxonomy" id="34168"/>
    <lineage>
        <taxon>Eukaryota</taxon>
        <taxon>Viridiplantae</taxon>
        <taxon>Streptophyta</taxon>
        <taxon>Embryophyta</taxon>
        <taxon>Tracheophyta</taxon>
        <taxon>Lycopodiopsida</taxon>
        <taxon>Lycopodiales</taxon>
        <taxon>Lycopodiaceae</taxon>
        <taxon>Lycopodioideae</taxon>
        <taxon>Diphasiastrum</taxon>
    </lineage>
</organism>
<reference evidence="2" key="1">
    <citation type="journal article" date="2024" name="Proc. Natl. Acad. Sci. U.S.A.">
        <title>Extraordinary preservation of gene collinearity over three hundred million years revealed in homosporous lycophytes.</title>
        <authorList>
            <person name="Li C."/>
            <person name="Wickell D."/>
            <person name="Kuo L.Y."/>
            <person name="Chen X."/>
            <person name="Nie B."/>
            <person name="Liao X."/>
            <person name="Peng D."/>
            <person name="Ji J."/>
            <person name="Jenkins J."/>
            <person name="Williams M."/>
            <person name="Shu S."/>
            <person name="Plott C."/>
            <person name="Barry K."/>
            <person name="Rajasekar S."/>
            <person name="Grimwood J."/>
            <person name="Han X."/>
            <person name="Sun S."/>
            <person name="Hou Z."/>
            <person name="He W."/>
            <person name="Dai G."/>
            <person name="Sun C."/>
            <person name="Schmutz J."/>
            <person name="Leebens-Mack J.H."/>
            <person name="Li F.W."/>
            <person name="Wang L."/>
        </authorList>
    </citation>
    <scope>NUCLEOTIDE SEQUENCE [LARGE SCALE GENOMIC DNA]</scope>
    <source>
        <strain evidence="2">cv. PW_Plant_1</strain>
    </source>
</reference>
<sequence>MVSSFVYSLMAMAMEEEHCGSEEEELDAALESVLVASLTNHNLFNAKPSAPSRSITASSCSIIKAINPGSETMPLRLTFSFPGWGVDISRDLKRRRPSVFRHTLKSAEEGVLIQKNVHKQSQNTRILWSEEARSVDGCPIFEVPDEVLSHVFMKLEMRDLCSVMQTCQRWHALGFVDDLWERFGPPAQGLNNHEAVNFPRWLFVKNYTLSSQISNRYTYFRKGYDHLRSALYDWWELGRADGRYSSSAVHSLIRKLTAQDWSLVYEAFGAAFSHRTDFLASILIRALEKAQTDRIGLSKHVPRYQEQKTNAKVLTKSFETCKVFMDDGSINYEFAGIDCDNQALTTEDGPAGKELWNLLYNLWNRYKCWLTLIFNHSADLNHEVMVERARGAAFSATPTVYDKGVISFRSQVVLRFGLRGALQAGFSWLTTQDHNGSASEFDVELLRSLHHMLQELDVSDDYTLCEKTYTQLKLRRCFVIPRLFNHKLIQRCPKNDNFTTRPNPLY</sequence>
<gene>
    <name evidence="1" type="ORF">O6H91_07G091600</name>
</gene>
<protein>
    <submittedName>
        <fullName evidence="1">Uncharacterized protein</fullName>
    </submittedName>
</protein>
<comment type="caution">
    <text evidence="1">The sequence shown here is derived from an EMBL/GenBank/DDBJ whole genome shotgun (WGS) entry which is preliminary data.</text>
</comment>
<evidence type="ECO:0000313" key="2">
    <source>
        <dbReference type="Proteomes" id="UP001162992"/>
    </source>
</evidence>
<dbReference type="EMBL" id="CM055098">
    <property type="protein sequence ID" value="KAJ7550272.1"/>
    <property type="molecule type" value="Genomic_DNA"/>
</dbReference>
<dbReference type="Proteomes" id="UP001162992">
    <property type="component" value="Chromosome 7"/>
</dbReference>
<keyword evidence="2" id="KW-1185">Reference proteome</keyword>
<evidence type="ECO:0000313" key="1">
    <source>
        <dbReference type="EMBL" id="KAJ7550272.1"/>
    </source>
</evidence>
<proteinExistence type="predicted"/>
<accession>A0ACC2D7L4</accession>